<dbReference type="Gene3D" id="3.30.530.20">
    <property type="match status" value="1"/>
</dbReference>
<gene>
    <name evidence="3" type="ORF">GCM10007320_39190</name>
</gene>
<dbReference type="InterPro" id="IPR023393">
    <property type="entry name" value="START-like_dom_sf"/>
</dbReference>
<evidence type="ECO:0000313" key="4">
    <source>
        <dbReference type="Proteomes" id="UP000626210"/>
    </source>
</evidence>
<dbReference type="Proteomes" id="UP000626210">
    <property type="component" value="Unassembled WGS sequence"/>
</dbReference>
<dbReference type="InterPro" id="IPR005031">
    <property type="entry name" value="COQ10_START"/>
</dbReference>
<dbReference type="CDD" id="cd07813">
    <property type="entry name" value="COQ10p_like"/>
    <property type="match status" value="1"/>
</dbReference>
<dbReference type="PANTHER" id="PTHR12901">
    <property type="entry name" value="SPERM PROTEIN HOMOLOG"/>
    <property type="match status" value="1"/>
</dbReference>
<reference evidence="4" key="1">
    <citation type="journal article" date="2019" name="Int. J. Syst. Evol. Microbiol.">
        <title>The Global Catalogue of Microorganisms (GCM) 10K type strain sequencing project: providing services to taxonomists for standard genome sequencing and annotation.</title>
        <authorList>
            <consortium name="The Broad Institute Genomics Platform"/>
            <consortium name="The Broad Institute Genome Sequencing Center for Infectious Disease"/>
            <person name="Wu L."/>
            <person name="Ma J."/>
        </authorList>
    </citation>
    <scope>NUCLEOTIDE SEQUENCE [LARGE SCALE GENOMIC DNA]</scope>
    <source>
        <strain evidence="4">KCTC 23314</strain>
    </source>
</reference>
<dbReference type="SUPFAM" id="SSF55961">
    <property type="entry name" value="Bet v1-like"/>
    <property type="match status" value="1"/>
</dbReference>
<sequence>MKTVQKSVLIWYSAEQMFDLVAQVDQYPQFLPWCDRAAVLERHADGMTAEVGIAFAGIHQSFTTRNTHVPGRQIGMRLVKGPFSKLEGDWTFQPVGDGTQGACRVGLELRYGFSSMALAAVVGPVFDRIAGSLVDAFVKRAEQVYGG</sequence>
<evidence type="ECO:0000259" key="2">
    <source>
        <dbReference type="Pfam" id="PF03364"/>
    </source>
</evidence>
<dbReference type="InterPro" id="IPR044996">
    <property type="entry name" value="COQ10-like"/>
</dbReference>
<comment type="caution">
    <text evidence="3">The sequence shown here is derived from an EMBL/GenBank/DDBJ whole genome shotgun (WGS) entry which is preliminary data.</text>
</comment>
<dbReference type="RefSeq" id="WP_145548559.1">
    <property type="nucleotide sequence ID" value="NZ_BMYK01000013.1"/>
</dbReference>
<dbReference type="PANTHER" id="PTHR12901:SF10">
    <property type="entry name" value="COENZYME Q-BINDING PROTEIN COQ10, MITOCHONDRIAL"/>
    <property type="match status" value="1"/>
</dbReference>
<evidence type="ECO:0000256" key="1">
    <source>
        <dbReference type="ARBA" id="ARBA00008918"/>
    </source>
</evidence>
<accession>A0ABQ3G517</accession>
<organism evidence="3 4">
    <name type="scientific">Pseudorhodoferax aquiterrae</name>
    <dbReference type="NCBI Taxonomy" id="747304"/>
    <lineage>
        <taxon>Bacteria</taxon>
        <taxon>Pseudomonadati</taxon>
        <taxon>Pseudomonadota</taxon>
        <taxon>Betaproteobacteria</taxon>
        <taxon>Burkholderiales</taxon>
        <taxon>Comamonadaceae</taxon>
    </lineage>
</organism>
<name>A0ABQ3G517_9BURK</name>
<feature type="domain" description="Coenzyme Q-binding protein COQ10 START" evidence="2">
    <location>
        <begin position="12"/>
        <end position="137"/>
    </location>
</feature>
<keyword evidence="3" id="KW-0830">Ubiquinone</keyword>
<proteinExistence type="inferred from homology"/>
<comment type="similarity">
    <text evidence="1">Belongs to the ribosome association toxin RatA family.</text>
</comment>
<keyword evidence="4" id="KW-1185">Reference proteome</keyword>
<dbReference type="EMBL" id="BMYK01000013">
    <property type="protein sequence ID" value="GHC90705.1"/>
    <property type="molecule type" value="Genomic_DNA"/>
</dbReference>
<dbReference type="Pfam" id="PF03364">
    <property type="entry name" value="Polyketide_cyc"/>
    <property type="match status" value="1"/>
</dbReference>
<evidence type="ECO:0000313" key="3">
    <source>
        <dbReference type="EMBL" id="GHC90705.1"/>
    </source>
</evidence>
<protein>
    <submittedName>
        <fullName evidence="3">Ubiquinone-binding protein</fullName>
    </submittedName>
</protein>